<dbReference type="EMBL" id="CAUOFW020003280">
    <property type="protein sequence ID" value="CAK9158987.1"/>
    <property type="molecule type" value="Genomic_DNA"/>
</dbReference>
<evidence type="ECO:0000256" key="1">
    <source>
        <dbReference type="SAM" id="Coils"/>
    </source>
</evidence>
<feature type="compositionally biased region" description="Basic and acidic residues" evidence="2">
    <location>
        <begin position="87"/>
        <end position="101"/>
    </location>
</feature>
<dbReference type="AlphaFoldDB" id="A0ABC8SPT4"/>
<accession>A0ABC8SPT4</accession>
<evidence type="ECO:0000256" key="2">
    <source>
        <dbReference type="SAM" id="MobiDB-lite"/>
    </source>
</evidence>
<comment type="caution">
    <text evidence="3">The sequence shown here is derived from an EMBL/GenBank/DDBJ whole genome shotgun (WGS) entry which is preliminary data.</text>
</comment>
<dbReference type="Proteomes" id="UP001642360">
    <property type="component" value="Unassembled WGS sequence"/>
</dbReference>
<keyword evidence="4" id="KW-1185">Reference proteome</keyword>
<evidence type="ECO:0000313" key="3">
    <source>
        <dbReference type="EMBL" id="CAK9158987.1"/>
    </source>
</evidence>
<name>A0ABC8SPT4_9AQUA</name>
<feature type="region of interest" description="Disordered" evidence="2">
    <location>
        <begin position="145"/>
        <end position="177"/>
    </location>
</feature>
<reference evidence="3 4" key="1">
    <citation type="submission" date="2024-02" db="EMBL/GenBank/DDBJ databases">
        <authorList>
            <person name="Vignale AGUSTIN F."/>
            <person name="Sosa J E."/>
            <person name="Modenutti C."/>
        </authorList>
    </citation>
    <scope>NUCLEOTIDE SEQUENCE [LARGE SCALE GENOMIC DNA]</scope>
</reference>
<protein>
    <submittedName>
        <fullName evidence="3">Uncharacterized protein</fullName>
    </submittedName>
</protein>
<feature type="compositionally biased region" description="Basic and acidic residues" evidence="2">
    <location>
        <begin position="145"/>
        <end position="164"/>
    </location>
</feature>
<organism evidence="3 4">
    <name type="scientific">Ilex paraguariensis</name>
    <name type="common">yerba mate</name>
    <dbReference type="NCBI Taxonomy" id="185542"/>
    <lineage>
        <taxon>Eukaryota</taxon>
        <taxon>Viridiplantae</taxon>
        <taxon>Streptophyta</taxon>
        <taxon>Embryophyta</taxon>
        <taxon>Tracheophyta</taxon>
        <taxon>Spermatophyta</taxon>
        <taxon>Magnoliopsida</taxon>
        <taxon>eudicotyledons</taxon>
        <taxon>Gunneridae</taxon>
        <taxon>Pentapetalae</taxon>
        <taxon>asterids</taxon>
        <taxon>campanulids</taxon>
        <taxon>Aquifoliales</taxon>
        <taxon>Aquifoliaceae</taxon>
        <taxon>Ilex</taxon>
    </lineage>
</organism>
<proteinExistence type="predicted"/>
<feature type="coiled-coil region" evidence="1">
    <location>
        <begin position="1"/>
        <end position="35"/>
    </location>
</feature>
<feature type="compositionally biased region" description="Basic and acidic residues" evidence="2">
    <location>
        <begin position="110"/>
        <end position="122"/>
    </location>
</feature>
<evidence type="ECO:0000313" key="4">
    <source>
        <dbReference type="Proteomes" id="UP001642360"/>
    </source>
</evidence>
<feature type="region of interest" description="Disordered" evidence="2">
    <location>
        <begin position="78"/>
        <end position="127"/>
    </location>
</feature>
<sequence length="177" mass="20700">MTNLQQKMRQMEYKCDEVRKEIRKLDEKLESLTRTTPSSSDQLEATYLSVVPESNNKTWEKRANVTVVSPSELPRFMRPKICGRRKSGIDHQPSKEKDLVPARRRRALSHRAESDFPHKDNETQYSRDTSAYDLKMDVLPEQDKLPSINHPKDHFIASEDHGDRTTNNSLQFLKVKY</sequence>
<keyword evidence="1" id="KW-0175">Coiled coil</keyword>
<gene>
    <name evidence="3" type="ORF">ILEXP_LOCUS27664</name>
</gene>